<sequence>MKMSADADGDVEMTVPQAVFKRRQYEAKVRNRCAITGERFDPVVTPIRNSIEPRILEHLARWVLKKNPDSVADEDFGLAIKRRCSSLQSRHIPDIDQLFGDRLKMDLRIEDTEARILDYFVLFDKIVEDHGLSGILSSGSENEPTYGERMKLRCMTLLKYVAPDMLKLEMKRLAIAKTVL</sequence>
<comment type="caution">
    <text evidence="1">The sequence shown here is derived from an EMBL/GenBank/DDBJ whole genome shotgun (WGS) entry which is preliminary data.</text>
</comment>
<dbReference type="EMBL" id="WSZM01000908">
    <property type="protein sequence ID" value="KAF4029018.1"/>
    <property type="molecule type" value="Genomic_DNA"/>
</dbReference>
<reference evidence="1" key="1">
    <citation type="submission" date="2020-04" db="EMBL/GenBank/DDBJ databases">
        <title>Hybrid Assembly of Korean Phytophthora infestans isolates.</title>
        <authorList>
            <person name="Prokchorchik M."/>
            <person name="Lee Y."/>
            <person name="Seo J."/>
            <person name="Cho J.-H."/>
            <person name="Park Y.-E."/>
            <person name="Jang D.-C."/>
            <person name="Im J.-S."/>
            <person name="Choi J.-G."/>
            <person name="Park H.-J."/>
            <person name="Lee G.-B."/>
            <person name="Lee Y.-G."/>
            <person name="Hong S.-Y."/>
            <person name="Cho K."/>
            <person name="Sohn K.H."/>
        </authorList>
    </citation>
    <scope>NUCLEOTIDE SEQUENCE</scope>
    <source>
        <strain evidence="1">KR_1_A1</strain>
    </source>
</reference>
<name>A0A833S7G1_PHYIN</name>
<gene>
    <name evidence="1" type="ORF">GN244_ATG19269</name>
</gene>
<protein>
    <submittedName>
        <fullName evidence="1">Uncharacterized protein</fullName>
    </submittedName>
</protein>
<keyword evidence="2" id="KW-1185">Reference proteome</keyword>
<organism evidence="1 2">
    <name type="scientific">Phytophthora infestans</name>
    <name type="common">Potato late blight agent</name>
    <name type="synonym">Botrytis infestans</name>
    <dbReference type="NCBI Taxonomy" id="4787"/>
    <lineage>
        <taxon>Eukaryota</taxon>
        <taxon>Sar</taxon>
        <taxon>Stramenopiles</taxon>
        <taxon>Oomycota</taxon>
        <taxon>Peronosporomycetes</taxon>
        <taxon>Peronosporales</taxon>
        <taxon>Peronosporaceae</taxon>
        <taxon>Phytophthora</taxon>
    </lineage>
</organism>
<dbReference type="AlphaFoldDB" id="A0A833S7G1"/>
<proteinExistence type="predicted"/>
<dbReference type="Proteomes" id="UP000602510">
    <property type="component" value="Unassembled WGS sequence"/>
</dbReference>
<evidence type="ECO:0000313" key="1">
    <source>
        <dbReference type="EMBL" id="KAF4029018.1"/>
    </source>
</evidence>
<evidence type="ECO:0000313" key="2">
    <source>
        <dbReference type="Proteomes" id="UP000602510"/>
    </source>
</evidence>
<accession>A0A833S7G1</accession>